<gene>
    <name evidence="3" type="ORF">LTRI10_LOCUS22916</name>
</gene>
<proteinExistence type="predicted"/>
<accession>A0AAV2E6T6</accession>
<dbReference type="PANTHER" id="PTHR33349">
    <property type="entry name" value="EMB|CAB62594.1"/>
    <property type="match status" value="1"/>
</dbReference>
<name>A0AAV2E6T6_9ROSI</name>
<dbReference type="Pfam" id="PF07839">
    <property type="entry name" value="CaM_binding"/>
    <property type="match status" value="1"/>
</dbReference>
<feature type="region of interest" description="Disordered" evidence="1">
    <location>
        <begin position="1"/>
        <end position="25"/>
    </location>
</feature>
<evidence type="ECO:0000313" key="4">
    <source>
        <dbReference type="Proteomes" id="UP001497516"/>
    </source>
</evidence>
<evidence type="ECO:0000313" key="3">
    <source>
        <dbReference type="EMBL" id="CAL1381542.1"/>
    </source>
</evidence>
<sequence>MEQKAMERVISLGRSSSASTKRTRRGSILNVGNHHINIDELPRKLKFRPCRVTEFKKGCGRREEINRRVMFADVVDYKKVVLRHQEMQADKVLTQASINNMIEEIVSKLVEDKKSKVKALVGAFESLNTLHNSKVIPTLTV</sequence>
<dbReference type="AlphaFoldDB" id="A0AAV2E6T6"/>
<evidence type="ECO:0000256" key="1">
    <source>
        <dbReference type="SAM" id="MobiDB-lite"/>
    </source>
</evidence>
<dbReference type="GO" id="GO:0005516">
    <property type="term" value="F:calmodulin binding"/>
    <property type="evidence" value="ECO:0007669"/>
    <property type="project" value="InterPro"/>
</dbReference>
<organism evidence="3 4">
    <name type="scientific">Linum trigynum</name>
    <dbReference type="NCBI Taxonomy" id="586398"/>
    <lineage>
        <taxon>Eukaryota</taxon>
        <taxon>Viridiplantae</taxon>
        <taxon>Streptophyta</taxon>
        <taxon>Embryophyta</taxon>
        <taxon>Tracheophyta</taxon>
        <taxon>Spermatophyta</taxon>
        <taxon>Magnoliopsida</taxon>
        <taxon>eudicotyledons</taxon>
        <taxon>Gunneridae</taxon>
        <taxon>Pentapetalae</taxon>
        <taxon>rosids</taxon>
        <taxon>fabids</taxon>
        <taxon>Malpighiales</taxon>
        <taxon>Linaceae</taxon>
        <taxon>Linum</taxon>
    </lineage>
</organism>
<dbReference type="EMBL" id="OZ034817">
    <property type="protein sequence ID" value="CAL1381542.1"/>
    <property type="molecule type" value="Genomic_DNA"/>
</dbReference>
<feature type="domain" description="Calmodulin-binding" evidence="2">
    <location>
        <begin position="17"/>
        <end position="129"/>
    </location>
</feature>
<keyword evidence="4" id="KW-1185">Reference proteome</keyword>
<reference evidence="3 4" key="1">
    <citation type="submission" date="2024-04" db="EMBL/GenBank/DDBJ databases">
        <authorList>
            <person name="Fracassetti M."/>
        </authorList>
    </citation>
    <scope>NUCLEOTIDE SEQUENCE [LARGE SCALE GENOMIC DNA]</scope>
</reference>
<dbReference type="SMART" id="SM01054">
    <property type="entry name" value="CaM_binding"/>
    <property type="match status" value="1"/>
</dbReference>
<dbReference type="Proteomes" id="UP001497516">
    <property type="component" value="Chromosome 4"/>
</dbReference>
<dbReference type="InterPro" id="IPR012417">
    <property type="entry name" value="CaM-bd_dom_pln"/>
</dbReference>
<dbReference type="PANTHER" id="PTHR33349:SF26">
    <property type="entry name" value="CALMODULIN-BINDING DOMAIN-CONTAINING PROTEIN"/>
    <property type="match status" value="1"/>
</dbReference>
<evidence type="ECO:0000259" key="2">
    <source>
        <dbReference type="SMART" id="SM01054"/>
    </source>
</evidence>
<protein>
    <recommendedName>
        <fullName evidence="2">Calmodulin-binding domain-containing protein</fullName>
    </recommendedName>
</protein>